<evidence type="ECO:0000259" key="2">
    <source>
        <dbReference type="Pfam" id="PF14309"/>
    </source>
</evidence>
<feature type="region of interest" description="Disordered" evidence="1">
    <location>
        <begin position="294"/>
        <end position="373"/>
    </location>
</feature>
<dbReference type="Proteomes" id="UP000593564">
    <property type="component" value="Unassembled WGS sequence"/>
</dbReference>
<dbReference type="Pfam" id="PF14309">
    <property type="entry name" value="DUF4378"/>
    <property type="match status" value="1"/>
</dbReference>
<evidence type="ECO:0000313" key="3">
    <source>
        <dbReference type="EMBL" id="KAF5958704.1"/>
    </source>
</evidence>
<reference evidence="3 4" key="2">
    <citation type="submission" date="2020-07" db="EMBL/GenBank/DDBJ databases">
        <title>Genome assembly of wild tea tree DASZ reveals pedigree and selection history of tea varieties.</title>
        <authorList>
            <person name="Zhang W."/>
        </authorList>
    </citation>
    <scope>NUCLEOTIDE SEQUENCE [LARGE SCALE GENOMIC DNA]</scope>
    <source>
        <strain evidence="4">cv. G240</strain>
        <tissue evidence="3">Leaf</tissue>
    </source>
</reference>
<feature type="compositionally biased region" description="Polar residues" evidence="1">
    <location>
        <begin position="642"/>
        <end position="661"/>
    </location>
</feature>
<feature type="compositionally biased region" description="Polar residues" evidence="1">
    <location>
        <begin position="549"/>
        <end position="569"/>
    </location>
</feature>
<feature type="compositionally biased region" description="Basic and acidic residues" evidence="1">
    <location>
        <begin position="416"/>
        <end position="434"/>
    </location>
</feature>
<protein>
    <recommendedName>
        <fullName evidence="2">DUF4378 domain-containing protein</fullName>
    </recommendedName>
</protein>
<sequence>MSGKLLNSFRDENRDLQKQIGCMNGIFQFFDGRHFLSKRRISSQNQKRLPPGQSGNHGMESSSMTQETIENLPKEEAVKEKQRVSVESSRTSVSSSCSSTFSSVDCNKIAHPEPSSLGHSIFPGTKQSLDLRDVVKDSISRETYGLSLKTKVKGVRHVVKNVDSPRPLQLSKSVNPEVSSLDGSFRVIAKLREAPQSSNKEKSRALSLKDAPRFSYDGRESRDTWKSSIKLKELFPRLSLDSREGSIRRSAFESRSNYLLDDLQRRNGKTIKPESTKQPTSVVAKLMGLEVFPDSVSGKDDQERKIKCFPDEGLDTISNSSRKADESKHNQVSRSPRTLQREPASPQLRNVKAKSKFPLEPAPWRQPEGNRGSRKPVFICREAHTKTQNSCPSVYNEIEKRLTELEFKRSGKDLRALKQIPEAKQKTREKRDASDSEPQTSTPIPNYRNFGQNSILPMQRSQITPTMKSESSIVIIKPAKVVQKPRNEGSTAIPIEGISGLHILRTRSNTDSRKGSVDKQTAKDLTPRNNHFREPSCRPVQSMDKRTNARSVGNPTFSGRNSTTVSPRLQQKKHGMEKQSHLTIQTSDSSRARRHLTKQQIQAGSPSRKFKPKSPNLQHSDDQLTEFNSETRHLSHQGDAISVQSESNTSLASETTDIEVTSTDRSKEINGANLHKNQKNEIVARLIKDRSKAELTTATLEQPSPVSVLDITFYGEESPSPVKKKSNAFKDEETLNSDEAEWNLVDLHDLLNSKRPHLSPDFGREKLENIKHLVHKLRQVNSTHNEASTDYIASLCENKNPEHRYITEILLASGIMLKDLGSSSTIIQFHPSGHLINPNLFLVLEQTKGRIELPDDKCSTEKIDKSKFNQKIHRKLIFDTVNEILVHKVSSLGFSEPWISPNKLGVKSLSGQKLLKELCSEMDHLQAKPKCSLGDEVDGLISILSEDMKHQTQNWEDCHTEVPGVVLDIERLIFKDLIGEVVSGELAGLQCRQTKHCRQLFSK</sequence>
<dbReference type="InterPro" id="IPR025486">
    <property type="entry name" value="DUF4378"/>
</dbReference>
<name>A0A7J7I2Q1_CAMSI</name>
<feature type="domain" description="DUF4378" evidence="2">
    <location>
        <begin position="802"/>
        <end position="980"/>
    </location>
</feature>
<dbReference type="AlphaFoldDB" id="A0A7J7I2Q1"/>
<evidence type="ECO:0000313" key="4">
    <source>
        <dbReference type="Proteomes" id="UP000593564"/>
    </source>
</evidence>
<dbReference type="InterPro" id="IPR033334">
    <property type="entry name" value="LNG1/2"/>
</dbReference>
<dbReference type="PANTHER" id="PTHR31680">
    <property type="entry name" value="LONGIFOLIA PROTEIN"/>
    <property type="match status" value="1"/>
</dbReference>
<gene>
    <name evidence="3" type="ORF">HYC85_005929</name>
</gene>
<feature type="region of interest" description="Disordered" evidence="1">
    <location>
        <begin position="40"/>
        <end position="89"/>
    </location>
</feature>
<feature type="compositionally biased region" description="Polar residues" evidence="1">
    <location>
        <begin position="436"/>
        <end position="453"/>
    </location>
</feature>
<dbReference type="EMBL" id="JACBKZ010000002">
    <property type="protein sequence ID" value="KAF5958704.1"/>
    <property type="molecule type" value="Genomic_DNA"/>
</dbReference>
<feature type="compositionally biased region" description="Polar residues" evidence="1">
    <location>
        <begin position="42"/>
        <end position="69"/>
    </location>
</feature>
<feature type="region of interest" description="Disordered" evidence="1">
    <location>
        <begin position="416"/>
        <end position="453"/>
    </location>
</feature>
<feature type="region of interest" description="Disordered" evidence="1">
    <location>
        <begin position="506"/>
        <end position="673"/>
    </location>
</feature>
<feature type="compositionally biased region" description="Basic and acidic residues" evidence="1">
    <location>
        <begin position="297"/>
        <end position="310"/>
    </location>
</feature>
<feature type="compositionally biased region" description="Basic and acidic residues" evidence="1">
    <location>
        <begin position="508"/>
        <end position="536"/>
    </location>
</feature>
<accession>A0A7J7I2Q1</accession>
<keyword evidence="4" id="KW-1185">Reference proteome</keyword>
<dbReference type="GO" id="GO:0051513">
    <property type="term" value="P:regulation of monopolar cell growth"/>
    <property type="evidence" value="ECO:0007669"/>
    <property type="project" value="InterPro"/>
</dbReference>
<organism evidence="3 4">
    <name type="scientific">Camellia sinensis</name>
    <name type="common">Tea plant</name>
    <name type="synonym">Thea sinensis</name>
    <dbReference type="NCBI Taxonomy" id="4442"/>
    <lineage>
        <taxon>Eukaryota</taxon>
        <taxon>Viridiplantae</taxon>
        <taxon>Streptophyta</taxon>
        <taxon>Embryophyta</taxon>
        <taxon>Tracheophyta</taxon>
        <taxon>Spermatophyta</taxon>
        <taxon>Magnoliopsida</taxon>
        <taxon>eudicotyledons</taxon>
        <taxon>Gunneridae</taxon>
        <taxon>Pentapetalae</taxon>
        <taxon>asterids</taxon>
        <taxon>Ericales</taxon>
        <taxon>Theaceae</taxon>
        <taxon>Camellia</taxon>
    </lineage>
</organism>
<proteinExistence type="predicted"/>
<feature type="compositionally biased region" description="Basic and acidic residues" evidence="1">
    <location>
        <begin position="72"/>
        <end position="84"/>
    </location>
</feature>
<dbReference type="PANTHER" id="PTHR31680:SF15">
    <property type="entry name" value="PROTEIN LONGIFOLIA 2"/>
    <property type="match status" value="1"/>
</dbReference>
<comment type="caution">
    <text evidence="3">The sequence shown here is derived from an EMBL/GenBank/DDBJ whole genome shotgun (WGS) entry which is preliminary data.</text>
</comment>
<evidence type="ECO:0000256" key="1">
    <source>
        <dbReference type="SAM" id="MobiDB-lite"/>
    </source>
</evidence>
<reference evidence="4" key="1">
    <citation type="journal article" date="2020" name="Nat. Commun.">
        <title>Genome assembly of wild tea tree DASZ reveals pedigree and selection history of tea varieties.</title>
        <authorList>
            <person name="Zhang W."/>
            <person name="Zhang Y."/>
            <person name="Qiu H."/>
            <person name="Guo Y."/>
            <person name="Wan H."/>
            <person name="Zhang X."/>
            <person name="Scossa F."/>
            <person name="Alseekh S."/>
            <person name="Zhang Q."/>
            <person name="Wang P."/>
            <person name="Xu L."/>
            <person name="Schmidt M.H."/>
            <person name="Jia X."/>
            <person name="Li D."/>
            <person name="Zhu A."/>
            <person name="Guo F."/>
            <person name="Chen W."/>
            <person name="Ni D."/>
            <person name="Usadel B."/>
            <person name="Fernie A.R."/>
            <person name="Wen W."/>
        </authorList>
    </citation>
    <scope>NUCLEOTIDE SEQUENCE [LARGE SCALE GENOMIC DNA]</scope>
    <source>
        <strain evidence="4">cv. G240</strain>
    </source>
</reference>